<evidence type="ECO:0000313" key="6">
    <source>
        <dbReference type="EMBL" id="KAG8628331.1"/>
    </source>
</evidence>
<keyword evidence="2" id="KW-0560">Oxidoreductase</keyword>
<name>A0A8K0L1T7_9PEZI</name>
<dbReference type="PRINTS" id="PR00092">
    <property type="entry name" value="TYROSINASE"/>
</dbReference>
<dbReference type="Proteomes" id="UP000809789">
    <property type="component" value="Unassembled WGS sequence"/>
</dbReference>
<keyword evidence="7" id="KW-1185">Reference proteome</keyword>
<dbReference type="PANTHER" id="PTHR11474">
    <property type="entry name" value="TYROSINASE FAMILY MEMBER"/>
    <property type="match status" value="1"/>
</dbReference>
<dbReference type="PROSITE" id="PS00498">
    <property type="entry name" value="TYROSINASE_2"/>
    <property type="match status" value="1"/>
</dbReference>
<dbReference type="InterPro" id="IPR008922">
    <property type="entry name" value="Di-copper_centre_dom_sf"/>
</dbReference>
<dbReference type="EMBL" id="JAESVG020000004">
    <property type="protein sequence ID" value="KAG8628331.1"/>
    <property type="molecule type" value="Genomic_DNA"/>
</dbReference>
<feature type="domain" description="Tyrosinase copper-binding" evidence="4">
    <location>
        <begin position="122"/>
        <end position="139"/>
    </location>
</feature>
<dbReference type="InterPro" id="IPR050316">
    <property type="entry name" value="Tyrosinase/Hemocyanin"/>
</dbReference>
<organism evidence="6 7">
    <name type="scientific">Elsinoe batatas</name>
    <dbReference type="NCBI Taxonomy" id="2601811"/>
    <lineage>
        <taxon>Eukaryota</taxon>
        <taxon>Fungi</taxon>
        <taxon>Dikarya</taxon>
        <taxon>Ascomycota</taxon>
        <taxon>Pezizomycotina</taxon>
        <taxon>Dothideomycetes</taxon>
        <taxon>Dothideomycetidae</taxon>
        <taxon>Myriangiales</taxon>
        <taxon>Elsinoaceae</taxon>
        <taxon>Elsinoe</taxon>
    </lineage>
</organism>
<dbReference type="Pfam" id="PF00264">
    <property type="entry name" value="Tyrosinase"/>
    <property type="match status" value="1"/>
</dbReference>
<accession>A0A8K0L1T7</accession>
<evidence type="ECO:0000256" key="2">
    <source>
        <dbReference type="ARBA" id="ARBA00023002"/>
    </source>
</evidence>
<gene>
    <name evidence="6" type="ORF">KVT40_004204</name>
</gene>
<feature type="domain" description="Tyrosinase copper-binding" evidence="5">
    <location>
        <begin position="316"/>
        <end position="327"/>
    </location>
</feature>
<evidence type="ECO:0000259" key="4">
    <source>
        <dbReference type="PROSITE" id="PS00497"/>
    </source>
</evidence>
<evidence type="ECO:0000256" key="1">
    <source>
        <dbReference type="ARBA" id="ARBA00022723"/>
    </source>
</evidence>
<evidence type="ECO:0000256" key="3">
    <source>
        <dbReference type="SAM" id="SignalP"/>
    </source>
</evidence>
<dbReference type="InterPro" id="IPR002227">
    <property type="entry name" value="Tyrosinase_Cu-bd"/>
</dbReference>
<feature type="chain" id="PRO_5035435243" description="Tyrosinase copper-binding domain-containing protein" evidence="3">
    <location>
        <begin position="18"/>
        <end position="393"/>
    </location>
</feature>
<reference evidence="6" key="1">
    <citation type="submission" date="2021-07" db="EMBL/GenBank/DDBJ databases">
        <title>Elsinoe batatas strain:CRI-CJ2 Genome sequencing and assembly.</title>
        <authorList>
            <person name="Huang L."/>
        </authorList>
    </citation>
    <scope>NUCLEOTIDE SEQUENCE</scope>
    <source>
        <strain evidence="6">CRI-CJ2</strain>
    </source>
</reference>
<dbReference type="PROSITE" id="PS00497">
    <property type="entry name" value="TYROSINASE_1"/>
    <property type="match status" value="1"/>
</dbReference>
<dbReference type="Gene3D" id="1.10.1280.10">
    <property type="entry name" value="Di-copper center containing domain from catechol oxidase"/>
    <property type="match status" value="1"/>
</dbReference>
<comment type="caution">
    <text evidence="6">The sequence shown here is derived from an EMBL/GenBank/DDBJ whole genome shotgun (WGS) entry which is preliminary data.</text>
</comment>
<keyword evidence="3" id="KW-0732">Signal</keyword>
<sequence>MHLLWLLSAAAATIVSAGPVKPAPAPAWTPDSTAGTDKLAAVGLLKLAASQYSSGAPGTCNIRTAAQRREWNTLSPKEKKAYISAVQCLQSKPSQIGSAAPGAKNRYDDFVAIHIQQTLSIHGTGNFLSWHRYFTWAYEQALRNECGYTGYQPYLNWGKLASNPRAAPVFDGSDTSMSGDGAYREHPPAVIFAAATPPLTLPPGNGGDCITNGPFKDYQVNLGPLSPVLPYAPANPSPDGLGYNPRCIRRDISSAASTSNLYDQNSTTLINNNQDILSFQNTMQGDFPNGFIGVHTAGHFLVGGDPGGDLFASPGDPYFFLHHGQIDRTWWIWQNQDLATREKALAGTLTLFNNPPSRDTALTDAIDLGVLAKTVTIGDVMSTTKGPLCYIYV</sequence>
<protein>
    <recommendedName>
        <fullName evidence="4 5">Tyrosinase copper-binding domain-containing protein</fullName>
    </recommendedName>
</protein>
<dbReference type="GO" id="GO:0046872">
    <property type="term" value="F:metal ion binding"/>
    <property type="evidence" value="ECO:0007669"/>
    <property type="project" value="UniProtKB-KW"/>
</dbReference>
<proteinExistence type="predicted"/>
<dbReference type="OrthoDB" id="6132182at2759"/>
<dbReference type="PANTHER" id="PTHR11474:SF125">
    <property type="entry name" value="N-ACETYL-6-HYDROXYTRYPTOPHAN OXIDASE IVOB-RELATED"/>
    <property type="match status" value="1"/>
</dbReference>
<keyword evidence="1" id="KW-0479">Metal-binding</keyword>
<dbReference type="GO" id="GO:0016491">
    <property type="term" value="F:oxidoreductase activity"/>
    <property type="evidence" value="ECO:0007669"/>
    <property type="project" value="UniProtKB-KW"/>
</dbReference>
<evidence type="ECO:0000313" key="7">
    <source>
        <dbReference type="Proteomes" id="UP000809789"/>
    </source>
</evidence>
<dbReference type="SUPFAM" id="SSF48056">
    <property type="entry name" value="Di-copper centre-containing domain"/>
    <property type="match status" value="1"/>
</dbReference>
<evidence type="ECO:0000259" key="5">
    <source>
        <dbReference type="PROSITE" id="PS00498"/>
    </source>
</evidence>
<dbReference type="AlphaFoldDB" id="A0A8K0L1T7"/>
<feature type="signal peptide" evidence="3">
    <location>
        <begin position="1"/>
        <end position="17"/>
    </location>
</feature>